<evidence type="ECO:0000313" key="4">
    <source>
        <dbReference type="EMBL" id="MFH8551568.1"/>
    </source>
</evidence>
<evidence type="ECO:0000256" key="3">
    <source>
        <dbReference type="SAM" id="MobiDB-lite"/>
    </source>
</evidence>
<sequence>MSPGTREAITRAIAEEAKAGRTGKDPTVCPYRQRSLLRATWLKGYTCPPRAQN</sequence>
<evidence type="ECO:0000313" key="5">
    <source>
        <dbReference type="Proteomes" id="UP001610818"/>
    </source>
</evidence>
<evidence type="ECO:0000256" key="2">
    <source>
        <dbReference type="ARBA" id="ARBA00022845"/>
    </source>
</evidence>
<dbReference type="NCBIfam" id="NF041886">
    <property type="entry name" value="Rmf_CrpP_fam"/>
    <property type="match status" value="1"/>
</dbReference>
<dbReference type="Proteomes" id="UP001610818">
    <property type="component" value="Unassembled WGS sequence"/>
</dbReference>
<feature type="region of interest" description="Disordered" evidence="3">
    <location>
        <begin position="1"/>
        <end position="27"/>
    </location>
</feature>
<name>A0ABW7R3P9_9ACTN</name>
<keyword evidence="5" id="KW-1185">Reference proteome</keyword>
<dbReference type="InterPro" id="IPR023200">
    <property type="entry name" value="RMF_sf"/>
</dbReference>
<protein>
    <submittedName>
        <fullName evidence="4">Rmf/CrpP fold protein</fullName>
    </submittedName>
</protein>
<keyword evidence="2" id="KW-0810">Translation regulation</keyword>
<dbReference type="Pfam" id="PF04957">
    <property type="entry name" value="RMF"/>
    <property type="match status" value="1"/>
</dbReference>
<organism evidence="4 5">
    <name type="scientific">Streptomyces longisporoflavus</name>
    <dbReference type="NCBI Taxonomy" id="28044"/>
    <lineage>
        <taxon>Bacteria</taxon>
        <taxon>Bacillati</taxon>
        <taxon>Actinomycetota</taxon>
        <taxon>Actinomycetes</taxon>
        <taxon>Kitasatosporales</taxon>
        <taxon>Streptomycetaceae</taxon>
        <taxon>Streptomyces</taxon>
    </lineage>
</organism>
<dbReference type="Gene3D" id="1.10.10.620">
    <property type="entry name" value="ribosome modulation factor like domain"/>
    <property type="match status" value="1"/>
</dbReference>
<dbReference type="RefSeq" id="WP_397718666.1">
    <property type="nucleotide sequence ID" value="NZ_JBIRGN010000013.1"/>
</dbReference>
<keyword evidence="1" id="KW-0963">Cytoplasm</keyword>
<gene>
    <name evidence="4" type="ORF">ACH4F9_41985</name>
</gene>
<accession>A0ABW7R3P9</accession>
<proteinExistence type="predicted"/>
<evidence type="ECO:0000256" key="1">
    <source>
        <dbReference type="ARBA" id="ARBA00022490"/>
    </source>
</evidence>
<reference evidence="4 5" key="1">
    <citation type="submission" date="2024-10" db="EMBL/GenBank/DDBJ databases">
        <title>The Natural Products Discovery Center: Release of the First 8490 Sequenced Strains for Exploring Actinobacteria Biosynthetic Diversity.</title>
        <authorList>
            <person name="Kalkreuter E."/>
            <person name="Kautsar S.A."/>
            <person name="Yang D."/>
            <person name="Bader C.D."/>
            <person name="Teijaro C.N."/>
            <person name="Fluegel L."/>
            <person name="Davis C.M."/>
            <person name="Simpson J.R."/>
            <person name="Lauterbach L."/>
            <person name="Steele A.D."/>
            <person name="Gui C."/>
            <person name="Meng S."/>
            <person name="Li G."/>
            <person name="Viehrig K."/>
            <person name="Ye F."/>
            <person name="Su P."/>
            <person name="Kiefer A.F."/>
            <person name="Nichols A."/>
            <person name="Cepeda A.J."/>
            <person name="Yan W."/>
            <person name="Fan B."/>
            <person name="Jiang Y."/>
            <person name="Adhikari A."/>
            <person name="Zheng C.-J."/>
            <person name="Schuster L."/>
            <person name="Cowan T.M."/>
            <person name="Smanski M.J."/>
            <person name="Chevrette M.G."/>
            <person name="De Carvalho L.P.S."/>
            <person name="Shen B."/>
        </authorList>
    </citation>
    <scope>NUCLEOTIDE SEQUENCE [LARGE SCALE GENOMIC DNA]</scope>
    <source>
        <strain evidence="4 5">NPDC017990</strain>
    </source>
</reference>
<feature type="compositionally biased region" description="Low complexity" evidence="3">
    <location>
        <begin position="1"/>
        <end position="12"/>
    </location>
</feature>
<feature type="compositionally biased region" description="Basic and acidic residues" evidence="3">
    <location>
        <begin position="13"/>
        <end position="24"/>
    </location>
</feature>
<comment type="caution">
    <text evidence="4">The sequence shown here is derived from an EMBL/GenBank/DDBJ whole genome shotgun (WGS) entry which is preliminary data.</text>
</comment>
<dbReference type="InterPro" id="IPR007040">
    <property type="entry name" value="Ribosome_modulation_factor"/>
</dbReference>
<dbReference type="EMBL" id="JBIRGQ010000013">
    <property type="protein sequence ID" value="MFH8551568.1"/>
    <property type="molecule type" value="Genomic_DNA"/>
</dbReference>